<protein>
    <submittedName>
        <fullName evidence="2">Uncharacterized protein</fullName>
    </submittedName>
</protein>
<comment type="caution">
    <text evidence="2">The sequence shown here is derived from an EMBL/GenBank/DDBJ whole genome shotgun (WGS) entry which is preliminary data.</text>
</comment>
<reference evidence="2 3" key="1">
    <citation type="journal article" date="2019" name="Commun. Biol.">
        <title>The bagworm genome reveals a unique fibroin gene that provides high tensile strength.</title>
        <authorList>
            <person name="Kono N."/>
            <person name="Nakamura H."/>
            <person name="Ohtoshi R."/>
            <person name="Tomita M."/>
            <person name="Numata K."/>
            <person name="Arakawa K."/>
        </authorList>
    </citation>
    <scope>NUCLEOTIDE SEQUENCE [LARGE SCALE GENOMIC DNA]</scope>
</reference>
<keyword evidence="3" id="KW-1185">Reference proteome</keyword>
<dbReference type="Proteomes" id="UP000299102">
    <property type="component" value="Unassembled WGS sequence"/>
</dbReference>
<name>A0A4C1X0L2_EUMVA</name>
<feature type="compositionally biased region" description="Basic and acidic residues" evidence="1">
    <location>
        <begin position="71"/>
        <end position="91"/>
    </location>
</feature>
<feature type="region of interest" description="Disordered" evidence="1">
    <location>
        <begin position="48"/>
        <end position="91"/>
    </location>
</feature>
<sequence length="91" mass="10214">MTHYFFVYPTMSRFTVGRTRSFGGELVIALGRDQSSLKLSDSYLVKGHSDPPGQWGPLFDGTSNFGEGEDHEINDKRTRTGSRDSEQIANR</sequence>
<proteinExistence type="predicted"/>
<evidence type="ECO:0000313" key="2">
    <source>
        <dbReference type="EMBL" id="GBP55857.1"/>
    </source>
</evidence>
<dbReference type="EMBL" id="BGZK01000680">
    <property type="protein sequence ID" value="GBP55857.1"/>
    <property type="molecule type" value="Genomic_DNA"/>
</dbReference>
<organism evidence="2 3">
    <name type="scientific">Eumeta variegata</name>
    <name type="common">Bagworm moth</name>
    <name type="synonym">Eumeta japonica</name>
    <dbReference type="NCBI Taxonomy" id="151549"/>
    <lineage>
        <taxon>Eukaryota</taxon>
        <taxon>Metazoa</taxon>
        <taxon>Ecdysozoa</taxon>
        <taxon>Arthropoda</taxon>
        <taxon>Hexapoda</taxon>
        <taxon>Insecta</taxon>
        <taxon>Pterygota</taxon>
        <taxon>Neoptera</taxon>
        <taxon>Endopterygota</taxon>
        <taxon>Lepidoptera</taxon>
        <taxon>Glossata</taxon>
        <taxon>Ditrysia</taxon>
        <taxon>Tineoidea</taxon>
        <taxon>Psychidae</taxon>
        <taxon>Oiketicinae</taxon>
        <taxon>Eumeta</taxon>
    </lineage>
</organism>
<gene>
    <name evidence="2" type="ORF">EVAR_89681_1</name>
</gene>
<dbReference type="AlphaFoldDB" id="A0A4C1X0L2"/>
<accession>A0A4C1X0L2</accession>
<evidence type="ECO:0000256" key="1">
    <source>
        <dbReference type="SAM" id="MobiDB-lite"/>
    </source>
</evidence>
<evidence type="ECO:0000313" key="3">
    <source>
        <dbReference type="Proteomes" id="UP000299102"/>
    </source>
</evidence>